<protein>
    <recommendedName>
        <fullName evidence="4">Ricin B lectin domain-containing protein</fullName>
    </recommendedName>
</protein>
<evidence type="ECO:0000313" key="6">
    <source>
        <dbReference type="Proteomes" id="UP001266305"/>
    </source>
</evidence>
<gene>
    <name evidence="5" type="ORF">P7K49_018249</name>
</gene>
<dbReference type="Pfam" id="PF00652">
    <property type="entry name" value="Ricin_B_lectin"/>
    <property type="match status" value="1"/>
</dbReference>
<evidence type="ECO:0000256" key="2">
    <source>
        <dbReference type="ARBA" id="ARBA00023157"/>
    </source>
</evidence>
<evidence type="ECO:0000259" key="4">
    <source>
        <dbReference type="Pfam" id="PF00652"/>
    </source>
</evidence>
<comment type="caution">
    <text evidence="5">The sequence shown here is derived from an EMBL/GenBank/DDBJ whole genome shotgun (WGS) entry which is preliminary data.</text>
</comment>
<dbReference type="InterPro" id="IPR035992">
    <property type="entry name" value="Ricin_B-like_lectins"/>
</dbReference>
<dbReference type="Proteomes" id="UP001266305">
    <property type="component" value="Unassembled WGS sequence"/>
</dbReference>
<dbReference type="PANTHER" id="PTHR11675">
    <property type="entry name" value="N-ACETYLGALACTOSAMINYLTRANSFERASE"/>
    <property type="match status" value="1"/>
</dbReference>
<feature type="domain" description="Ricin B lectin" evidence="4">
    <location>
        <begin position="32"/>
        <end position="108"/>
    </location>
</feature>
<keyword evidence="2" id="KW-1015">Disulfide bond</keyword>
<feature type="region of interest" description="Disordered" evidence="3">
    <location>
        <begin position="146"/>
        <end position="168"/>
    </location>
</feature>
<evidence type="ECO:0000256" key="1">
    <source>
        <dbReference type="ARBA" id="ARBA00022734"/>
    </source>
</evidence>
<dbReference type="PROSITE" id="PS50231">
    <property type="entry name" value="RICIN_B_LECTIN"/>
    <property type="match status" value="1"/>
</dbReference>
<dbReference type="PANTHER" id="PTHR11675:SF3">
    <property type="entry name" value="POLYPEPTIDE N-ACETYLGALACTOSAMINYLTRANSFERASE 16"/>
    <property type="match status" value="1"/>
</dbReference>
<organism evidence="5 6">
    <name type="scientific">Saguinus oedipus</name>
    <name type="common">Cotton-top tamarin</name>
    <name type="synonym">Oedipomidas oedipus</name>
    <dbReference type="NCBI Taxonomy" id="9490"/>
    <lineage>
        <taxon>Eukaryota</taxon>
        <taxon>Metazoa</taxon>
        <taxon>Chordata</taxon>
        <taxon>Craniata</taxon>
        <taxon>Vertebrata</taxon>
        <taxon>Euteleostomi</taxon>
        <taxon>Mammalia</taxon>
        <taxon>Eutheria</taxon>
        <taxon>Euarchontoglires</taxon>
        <taxon>Primates</taxon>
        <taxon>Haplorrhini</taxon>
        <taxon>Platyrrhini</taxon>
        <taxon>Cebidae</taxon>
        <taxon>Callitrichinae</taxon>
        <taxon>Saguinus</taxon>
    </lineage>
</organism>
<dbReference type="EMBL" id="JASSZA010000008">
    <property type="protein sequence ID" value="KAK2104393.1"/>
    <property type="molecule type" value="Genomic_DNA"/>
</dbReference>
<keyword evidence="1" id="KW-0430">Lectin</keyword>
<name>A0ABQ9V6V3_SAGOE</name>
<accession>A0ABQ9V6V3</accession>
<dbReference type="InterPro" id="IPR000772">
    <property type="entry name" value="Ricin_B_lectin"/>
</dbReference>
<sequence>MNCKSFRWYLENVYPELTVPVKEVLPGIIKQGMNCLESQGQNTAGDFLLGMGICRGSAKNPQPAQAWLFSDHLIQQQGKCLAATSTLMSSPGSPVTLQMCNPREGKQEDRMSSYPTANTFWNPSLPSWSPAGPVSKASWVSCIREAPVPQTRDREAPGGEGTDQEPLHDCDVRLPSPATLLAPHVIPTKKAAPTSGVEKWPHSVLSAALLCPSAAPWTCQRRALHPRAMLHPSSVVMFHPQPGAASDPLFIWEASCHSLGLNWIQGKGLSPEDGLEGLGHSGVDLWGWGVVAASVEYKRTADQRAFERVSPSFAVVRPGSALISRSFVATQLYSVFAFPLLDQSMYH</sequence>
<keyword evidence="6" id="KW-1185">Reference proteome</keyword>
<evidence type="ECO:0000313" key="5">
    <source>
        <dbReference type="EMBL" id="KAK2104393.1"/>
    </source>
</evidence>
<proteinExistence type="predicted"/>
<dbReference type="Gene3D" id="2.80.10.50">
    <property type="match status" value="1"/>
</dbReference>
<dbReference type="SUPFAM" id="SSF50370">
    <property type="entry name" value="Ricin B-like lectins"/>
    <property type="match status" value="1"/>
</dbReference>
<reference evidence="5 6" key="1">
    <citation type="submission" date="2023-05" db="EMBL/GenBank/DDBJ databases">
        <title>B98-5 Cell Line De Novo Hybrid Assembly: An Optical Mapping Approach.</title>
        <authorList>
            <person name="Kananen K."/>
            <person name="Auerbach J.A."/>
            <person name="Kautto E."/>
            <person name="Blachly J.S."/>
        </authorList>
    </citation>
    <scope>NUCLEOTIDE SEQUENCE [LARGE SCALE GENOMIC DNA]</scope>
    <source>
        <strain evidence="5">B95-8</strain>
        <tissue evidence="5">Cell line</tissue>
    </source>
</reference>
<dbReference type="Gene3D" id="1.10.8.460">
    <property type="entry name" value="ppGaNTase-T1 linker domain-like"/>
    <property type="match status" value="1"/>
</dbReference>
<evidence type="ECO:0000256" key="3">
    <source>
        <dbReference type="SAM" id="MobiDB-lite"/>
    </source>
</evidence>